<feature type="compositionally biased region" description="Polar residues" evidence="1">
    <location>
        <begin position="186"/>
        <end position="204"/>
    </location>
</feature>
<keyword evidence="3" id="KW-1185">Reference proteome</keyword>
<feature type="compositionally biased region" description="Polar residues" evidence="1">
    <location>
        <begin position="93"/>
        <end position="108"/>
    </location>
</feature>
<comment type="caution">
    <text evidence="2">The sequence shown here is derived from an EMBL/GenBank/DDBJ whole genome shotgun (WGS) entry which is preliminary data.</text>
</comment>
<feature type="region of interest" description="Disordered" evidence="1">
    <location>
        <begin position="178"/>
        <end position="204"/>
    </location>
</feature>
<reference evidence="2" key="1">
    <citation type="submission" date="2022-06" db="EMBL/GenBank/DDBJ databases">
        <authorList>
            <consortium name="SYNGENTA / RWTH Aachen University"/>
        </authorList>
    </citation>
    <scope>NUCLEOTIDE SEQUENCE</scope>
</reference>
<evidence type="ECO:0000313" key="2">
    <source>
        <dbReference type="EMBL" id="CAH7675017.1"/>
    </source>
</evidence>
<feature type="region of interest" description="Disordered" evidence="1">
    <location>
        <begin position="303"/>
        <end position="347"/>
    </location>
</feature>
<feature type="region of interest" description="Disordered" evidence="1">
    <location>
        <begin position="93"/>
        <end position="147"/>
    </location>
</feature>
<name>A0AAV0B123_PHAPC</name>
<sequence>MEMPCLRVQPLIKPAVNLLQLPSQLSWKEEVPRQIILVHSSGAKGIYLERISKKKSSKGEKAGFVYKPPSNNLPSTCGSAALIQHYEETSNSAIGKSGTKVSESSVQSKTRKQSKLGPTKAGSFLNKKGNTSTQIPGATAISETSNQLSFSGPVSELRTESLALASAIDLTSSNSDFWRNEDGKDSIQSPATTPISETSTQVSEQRTESLVLTTAIDYTSTNSAFCLNEDGNASVQIAAATTIFQTPTKLKVIKEVPCLRVPKGSSRKKDLYLLKVIKEVPHMRIPKGLISKNLTKLIFPATTPKTSGPSCCNSRPQISKKKNKDSNEPAESNQRSALPKSPKSFKRRKGLMSKNLTQLIFPAATPKTPGASVAKAAHGSQRRRIKTPMNQILCIIPPANIHT</sequence>
<dbReference type="Proteomes" id="UP001153365">
    <property type="component" value="Unassembled WGS sequence"/>
</dbReference>
<accession>A0AAV0B123</accession>
<dbReference type="AlphaFoldDB" id="A0AAV0B123"/>
<protein>
    <submittedName>
        <fullName evidence="2">Uncharacterized protein</fullName>
    </submittedName>
</protein>
<proteinExistence type="predicted"/>
<evidence type="ECO:0000256" key="1">
    <source>
        <dbReference type="SAM" id="MobiDB-lite"/>
    </source>
</evidence>
<organism evidence="2 3">
    <name type="scientific">Phakopsora pachyrhizi</name>
    <name type="common">Asian soybean rust disease fungus</name>
    <dbReference type="NCBI Taxonomy" id="170000"/>
    <lineage>
        <taxon>Eukaryota</taxon>
        <taxon>Fungi</taxon>
        <taxon>Dikarya</taxon>
        <taxon>Basidiomycota</taxon>
        <taxon>Pucciniomycotina</taxon>
        <taxon>Pucciniomycetes</taxon>
        <taxon>Pucciniales</taxon>
        <taxon>Phakopsoraceae</taxon>
        <taxon>Phakopsora</taxon>
    </lineage>
</organism>
<feature type="compositionally biased region" description="Polar residues" evidence="1">
    <location>
        <begin position="128"/>
        <end position="147"/>
    </location>
</feature>
<gene>
    <name evidence="2" type="ORF">PPACK8108_LOCUS9980</name>
</gene>
<evidence type="ECO:0000313" key="3">
    <source>
        <dbReference type="Proteomes" id="UP001153365"/>
    </source>
</evidence>
<dbReference type="EMBL" id="CALTRL010002208">
    <property type="protein sequence ID" value="CAH7675017.1"/>
    <property type="molecule type" value="Genomic_DNA"/>
</dbReference>
<feature type="compositionally biased region" description="Polar residues" evidence="1">
    <location>
        <begin position="303"/>
        <end position="317"/>
    </location>
</feature>